<evidence type="ECO:0000313" key="2">
    <source>
        <dbReference type="Proteomes" id="UP000054350"/>
    </source>
</evidence>
<dbReference type="InterPro" id="IPR032675">
    <property type="entry name" value="LRR_dom_sf"/>
</dbReference>
<name>A0A0L0SPP7_ALLM3</name>
<dbReference type="AlphaFoldDB" id="A0A0L0SPP7"/>
<organism evidence="1 2">
    <name type="scientific">Allomyces macrogynus (strain ATCC 38327)</name>
    <name type="common">Allomyces javanicus var. macrogynus</name>
    <dbReference type="NCBI Taxonomy" id="578462"/>
    <lineage>
        <taxon>Eukaryota</taxon>
        <taxon>Fungi</taxon>
        <taxon>Fungi incertae sedis</taxon>
        <taxon>Blastocladiomycota</taxon>
        <taxon>Blastocladiomycetes</taxon>
        <taxon>Blastocladiales</taxon>
        <taxon>Blastocladiaceae</taxon>
        <taxon>Allomyces</taxon>
    </lineage>
</organism>
<evidence type="ECO:0000313" key="1">
    <source>
        <dbReference type="EMBL" id="KNE64483.1"/>
    </source>
</evidence>
<reference evidence="1 2" key="1">
    <citation type="submission" date="2009-11" db="EMBL/GenBank/DDBJ databases">
        <title>Annotation of Allomyces macrogynus ATCC 38327.</title>
        <authorList>
            <consortium name="The Broad Institute Genome Sequencing Platform"/>
            <person name="Russ C."/>
            <person name="Cuomo C."/>
            <person name="Burger G."/>
            <person name="Gray M.W."/>
            <person name="Holland P.W.H."/>
            <person name="King N."/>
            <person name="Lang F.B.F."/>
            <person name="Roger A.J."/>
            <person name="Ruiz-Trillo I."/>
            <person name="Young S.K."/>
            <person name="Zeng Q."/>
            <person name="Gargeya S."/>
            <person name="Fitzgerald M."/>
            <person name="Haas B."/>
            <person name="Abouelleil A."/>
            <person name="Alvarado L."/>
            <person name="Arachchi H.M."/>
            <person name="Berlin A."/>
            <person name="Chapman S.B."/>
            <person name="Gearin G."/>
            <person name="Goldberg J."/>
            <person name="Griggs A."/>
            <person name="Gujja S."/>
            <person name="Hansen M."/>
            <person name="Heiman D."/>
            <person name="Howarth C."/>
            <person name="Larimer J."/>
            <person name="Lui A."/>
            <person name="MacDonald P.J.P."/>
            <person name="McCowen C."/>
            <person name="Montmayeur A."/>
            <person name="Murphy C."/>
            <person name="Neiman D."/>
            <person name="Pearson M."/>
            <person name="Priest M."/>
            <person name="Roberts A."/>
            <person name="Saif S."/>
            <person name="Shea T."/>
            <person name="Sisk P."/>
            <person name="Stolte C."/>
            <person name="Sykes S."/>
            <person name="Wortman J."/>
            <person name="Nusbaum C."/>
            <person name="Birren B."/>
        </authorList>
    </citation>
    <scope>NUCLEOTIDE SEQUENCE [LARGE SCALE GENOMIC DNA]</scope>
    <source>
        <strain evidence="1 2">ATCC 38327</strain>
    </source>
</reference>
<proteinExistence type="predicted"/>
<keyword evidence="2" id="KW-1185">Reference proteome</keyword>
<dbReference type="Proteomes" id="UP000054350">
    <property type="component" value="Unassembled WGS sequence"/>
</dbReference>
<evidence type="ECO:0008006" key="3">
    <source>
        <dbReference type="Google" id="ProtNLM"/>
    </source>
</evidence>
<sequence>SMHVDPHAPWPNCKLSQLASIYPSKTFKPMAPQFLHLPADILRLVAMHILNDDGTFCKTQCLPMSSTTMTKTIVALRCSCRTWMHVVDSLLDWHLHLELDLILQARSTVELQISDVARNQDQILLAFTYRAHLAGSPVSTPPIFVLDSIAMGRSASNATLDANPSSPLPVTVHHGVPCDSPFVRVQLDDQSVHVPRDRIRSLKLTFRRCSMDSLADSGLDHAPGLANLVACLAEWLPNIAVFHQLAVGLPARAWARAPWASTLTSLRVCVSPDWDNVATSLVLPSMLDLRIDSATGTTGNGPAIRTLPVAPRLQVLFLVVPFIHQSLLIHGLPQFAGTLQQLTVKRCSVVDDPAVVAPTQMLLWHQLRSFRGVVDVFNALIARSASFAEVAEFPALQSLSLFKNARTVGLLPPLLPRFPCLVSVQFVQMLVTQSFLSSMSAVAPCLSSLKLHKCTLALASSPLPSRLTFPSLTKLGVYGTQTAMDLAELLDAPCLAHVEWCVNDPLTAPAIPWPSVTFVSIDNFGYMGGPVKISGAQLDALVHLTSLHLPGRDVEWMDAAPTLRTVTHLQTTAAALATFPPHALPNLVHLEFMFLEDPPFRVLPAAATHSLRRIKGNLHPNLIEQLARMPKIESIGRHRVDLEDDATLPEWTLDYSQGHAVWSSVPRMELTGRIADQFVVRVVSVQDVAKAVSEIERMVEWVIKGGQFEEPLPVEVHLVDAVDVVTGRRLLAALAGVDECDLHGRFLAVAAVPSSAGSPRLRLRPA</sequence>
<dbReference type="VEuPathDB" id="FungiDB:AMAG_09500"/>
<dbReference type="Gene3D" id="3.80.10.10">
    <property type="entry name" value="Ribonuclease Inhibitor"/>
    <property type="match status" value="1"/>
</dbReference>
<feature type="non-terminal residue" evidence="1">
    <location>
        <position position="1"/>
    </location>
</feature>
<accession>A0A0L0SPP7</accession>
<reference evidence="2" key="2">
    <citation type="submission" date="2009-11" db="EMBL/GenBank/DDBJ databases">
        <title>The Genome Sequence of Allomyces macrogynus strain ATCC 38327.</title>
        <authorList>
            <consortium name="The Broad Institute Genome Sequencing Platform"/>
            <person name="Russ C."/>
            <person name="Cuomo C."/>
            <person name="Shea T."/>
            <person name="Young S.K."/>
            <person name="Zeng Q."/>
            <person name="Koehrsen M."/>
            <person name="Haas B."/>
            <person name="Borodovsky M."/>
            <person name="Guigo R."/>
            <person name="Alvarado L."/>
            <person name="Berlin A."/>
            <person name="Borenstein D."/>
            <person name="Chen Z."/>
            <person name="Engels R."/>
            <person name="Freedman E."/>
            <person name="Gellesch M."/>
            <person name="Goldberg J."/>
            <person name="Griggs A."/>
            <person name="Gujja S."/>
            <person name="Heiman D."/>
            <person name="Hepburn T."/>
            <person name="Howarth C."/>
            <person name="Jen D."/>
            <person name="Larson L."/>
            <person name="Lewis B."/>
            <person name="Mehta T."/>
            <person name="Park D."/>
            <person name="Pearson M."/>
            <person name="Roberts A."/>
            <person name="Saif S."/>
            <person name="Shenoy N."/>
            <person name="Sisk P."/>
            <person name="Stolte C."/>
            <person name="Sykes S."/>
            <person name="Walk T."/>
            <person name="White J."/>
            <person name="Yandava C."/>
            <person name="Burger G."/>
            <person name="Gray M.W."/>
            <person name="Holland P.W.H."/>
            <person name="King N."/>
            <person name="Lang F.B.F."/>
            <person name="Roger A.J."/>
            <person name="Ruiz-Trillo I."/>
            <person name="Lander E."/>
            <person name="Nusbaum C."/>
        </authorList>
    </citation>
    <scope>NUCLEOTIDE SEQUENCE [LARGE SCALE GENOMIC DNA]</scope>
    <source>
        <strain evidence="2">ATCC 38327</strain>
    </source>
</reference>
<protein>
    <recommendedName>
        <fullName evidence="3">F-box domain-containing protein</fullName>
    </recommendedName>
</protein>
<dbReference type="SUPFAM" id="SSF52047">
    <property type="entry name" value="RNI-like"/>
    <property type="match status" value="1"/>
</dbReference>
<dbReference type="EMBL" id="GG745344">
    <property type="protein sequence ID" value="KNE64483.1"/>
    <property type="molecule type" value="Genomic_DNA"/>
</dbReference>
<gene>
    <name evidence="1" type="ORF">AMAG_09500</name>
</gene>